<dbReference type="EMBL" id="VSRR010066333">
    <property type="protein sequence ID" value="MPC84752.1"/>
    <property type="molecule type" value="Genomic_DNA"/>
</dbReference>
<comment type="caution">
    <text evidence="2">The sequence shown here is derived from an EMBL/GenBank/DDBJ whole genome shotgun (WGS) entry which is preliminary data.</text>
</comment>
<dbReference type="AlphaFoldDB" id="A0A5B7ILP0"/>
<sequence>MGYLAVDCSHPPIRGLWGRSPPTPFLHYGLFGVDVPDTVFLPWSHGFITGSTHSGTFPSSPWEDMGGICSLDKRCPECEDWEDDVIIKASRHQVSRQSRRLAYRKGKEGGKSLPVLPPSSSVSYALNPDVALVPADGSASSNSPPPSPGPSVSQINFSDNPQAQFSQASTEFCTLQPATPSCTPKRIPKDLKGKVKRSRTAVMGDDREVMPSTTHSSLP</sequence>
<proteinExistence type="predicted"/>
<organism evidence="2 3">
    <name type="scientific">Portunus trituberculatus</name>
    <name type="common">Swimming crab</name>
    <name type="synonym">Neptunus trituberculatus</name>
    <dbReference type="NCBI Taxonomy" id="210409"/>
    <lineage>
        <taxon>Eukaryota</taxon>
        <taxon>Metazoa</taxon>
        <taxon>Ecdysozoa</taxon>
        <taxon>Arthropoda</taxon>
        <taxon>Crustacea</taxon>
        <taxon>Multicrustacea</taxon>
        <taxon>Malacostraca</taxon>
        <taxon>Eumalacostraca</taxon>
        <taxon>Eucarida</taxon>
        <taxon>Decapoda</taxon>
        <taxon>Pleocyemata</taxon>
        <taxon>Brachyura</taxon>
        <taxon>Eubrachyura</taxon>
        <taxon>Portunoidea</taxon>
        <taxon>Portunidae</taxon>
        <taxon>Portuninae</taxon>
        <taxon>Portunus</taxon>
    </lineage>
</organism>
<evidence type="ECO:0000313" key="2">
    <source>
        <dbReference type="EMBL" id="MPC84752.1"/>
    </source>
</evidence>
<protein>
    <submittedName>
        <fullName evidence="2">Uncharacterized protein</fullName>
    </submittedName>
</protein>
<evidence type="ECO:0000313" key="3">
    <source>
        <dbReference type="Proteomes" id="UP000324222"/>
    </source>
</evidence>
<gene>
    <name evidence="2" type="ORF">E2C01_079500</name>
</gene>
<feature type="region of interest" description="Disordered" evidence="1">
    <location>
        <begin position="135"/>
        <end position="158"/>
    </location>
</feature>
<dbReference type="Proteomes" id="UP000324222">
    <property type="component" value="Unassembled WGS sequence"/>
</dbReference>
<accession>A0A5B7ILP0</accession>
<evidence type="ECO:0000256" key="1">
    <source>
        <dbReference type="SAM" id="MobiDB-lite"/>
    </source>
</evidence>
<name>A0A5B7ILP0_PORTR</name>
<feature type="region of interest" description="Disordered" evidence="1">
    <location>
        <begin position="97"/>
        <end position="120"/>
    </location>
</feature>
<feature type="region of interest" description="Disordered" evidence="1">
    <location>
        <begin position="176"/>
        <end position="219"/>
    </location>
</feature>
<keyword evidence="3" id="KW-1185">Reference proteome</keyword>
<reference evidence="2 3" key="1">
    <citation type="submission" date="2019-05" db="EMBL/GenBank/DDBJ databases">
        <title>Another draft genome of Portunus trituberculatus and its Hox gene families provides insights of decapod evolution.</title>
        <authorList>
            <person name="Jeong J.-H."/>
            <person name="Song I."/>
            <person name="Kim S."/>
            <person name="Choi T."/>
            <person name="Kim D."/>
            <person name="Ryu S."/>
            <person name="Kim W."/>
        </authorList>
    </citation>
    <scope>NUCLEOTIDE SEQUENCE [LARGE SCALE GENOMIC DNA]</scope>
    <source>
        <tissue evidence="2">Muscle</tissue>
    </source>
</reference>